<sequence length="217" mass="23604">MNEQLEGAVAVAQPAIKPEPKTLAIRILVIVALILAITSCGAAAILYVKSNELAETNDAQGALIAEQAKKIEGLSAKISKYDKQISEISAIKNLAKNHTTTLNLMAMQHLIEGGVVTDDFTVEKLHLISEDNEKLLVNIDIGMQPSMKALYVGRGTFNLSDRELRAKSQTLIAAVKELYGPSESYLPKWDDNNVYVTIKNYEIGDTTSGTFKLAGEK</sequence>
<organism evidence="2 3">
    <name type="scientific">Cohnella terricola</name>
    <dbReference type="NCBI Taxonomy" id="1289167"/>
    <lineage>
        <taxon>Bacteria</taxon>
        <taxon>Bacillati</taxon>
        <taxon>Bacillota</taxon>
        <taxon>Bacilli</taxon>
        <taxon>Bacillales</taxon>
        <taxon>Paenibacillaceae</taxon>
        <taxon>Cohnella</taxon>
    </lineage>
</organism>
<dbReference type="AlphaFoldDB" id="A0A559JL76"/>
<evidence type="ECO:0000256" key="1">
    <source>
        <dbReference type="SAM" id="Phobius"/>
    </source>
</evidence>
<keyword evidence="3" id="KW-1185">Reference proteome</keyword>
<feature type="transmembrane region" description="Helical" evidence="1">
    <location>
        <begin position="23"/>
        <end position="48"/>
    </location>
</feature>
<dbReference type="RefSeq" id="WP_144701358.1">
    <property type="nucleotide sequence ID" value="NZ_VNJJ01000005.1"/>
</dbReference>
<name>A0A559JL76_9BACL</name>
<protein>
    <submittedName>
        <fullName evidence="2">Uncharacterized protein</fullName>
    </submittedName>
</protein>
<accession>A0A559JL76</accession>
<keyword evidence="1" id="KW-0472">Membrane</keyword>
<dbReference type="OrthoDB" id="2628827at2"/>
<reference evidence="2 3" key="1">
    <citation type="submission" date="2019-07" db="EMBL/GenBank/DDBJ databases">
        <authorList>
            <person name="Kim J."/>
        </authorList>
    </citation>
    <scope>NUCLEOTIDE SEQUENCE [LARGE SCALE GENOMIC DNA]</scope>
    <source>
        <strain evidence="2 3">G13</strain>
    </source>
</reference>
<dbReference type="EMBL" id="VNJJ01000005">
    <property type="protein sequence ID" value="TVY00620.1"/>
    <property type="molecule type" value="Genomic_DNA"/>
</dbReference>
<proteinExistence type="predicted"/>
<gene>
    <name evidence="2" type="ORF">FPZ45_11450</name>
</gene>
<dbReference type="Proteomes" id="UP000316330">
    <property type="component" value="Unassembled WGS sequence"/>
</dbReference>
<evidence type="ECO:0000313" key="3">
    <source>
        <dbReference type="Proteomes" id="UP000316330"/>
    </source>
</evidence>
<comment type="caution">
    <text evidence="2">The sequence shown here is derived from an EMBL/GenBank/DDBJ whole genome shotgun (WGS) entry which is preliminary data.</text>
</comment>
<keyword evidence="1" id="KW-0812">Transmembrane</keyword>
<evidence type="ECO:0000313" key="2">
    <source>
        <dbReference type="EMBL" id="TVY00620.1"/>
    </source>
</evidence>
<keyword evidence="1" id="KW-1133">Transmembrane helix</keyword>